<gene>
    <name evidence="1" type="ORF">LCGC14_2192330</name>
</gene>
<accession>A0A0F9GEX1</accession>
<sequence>MDMIELHDRDEAYKKGFEKGIVLGKKTKDEEWKIRIEPKITELEEKHKELYDGQTTEECRIERKDMEGGCEECALIDVVRRFI</sequence>
<dbReference type="AlphaFoldDB" id="A0A0F9GEX1"/>
<name>A0A0F9GEX1_9ZZZZ</name>
<reference evidence="1" key="1">
    <citation type="journal article" date="2015" name="Nature">
        <title>Complex archaea that bridge the gap between prokaryotes and eukaryotes.</title>
        <authorList>
            <person name="Spang A."/>
            <person name="Saw J.H."/>
            <person name="Jorgensen S.L."/>
            <person name="Zaremba-Niedzwiedzka K."/>
            <person name="Martijn J."/>
            <person name="Lind A.E."/>
            <person name="van Eijk R."/>
            <person name="Schleper C."/>
            <person name="Guy L."/>
            <person name="Ettema T.J."/>
        </authorList>
    </citation>
    <scope>NUCLEOTIDE SEQUENCE</scope>
</reference>
<proteinExistence type="predicted"/>
<dbReference type="EMBL" id="LAZR01028726">
    <property type="protein sequence ID" value="KKL61737.1"/>
    <property type="molecule type" value="Genomic_DNA"/>
</dbReference>
<organism evidence="1">
    <name type="scientific">marine sediment metagenome</name>
    <dbReference type="NCBI Taxonomy" id="412755"/>
    <lineage>
        <taxon>unclassified sequences</taxon>
        <taxon>metagenomes</taxon>
        <taxon>ecological metagenomes</taxon>
    </lineage>
</organism>
<comment type="caution">
    <text evidence="1">The sequence shown here is derived from an EMBL/GenBank/DDBJ whole genome shotgun (WGS) entry which is preliminary data.</text>
</comment>
<protein>
    <submittedName>
        <fullName evidence="1">Uncharacterized protein</fullName>
    </submittedName>
</protein>
<evidence type="ECO:0000313" key="1">
    <source>
        <dbReference type="EMBL" id="KKL61737.1"/>
    </source>
</evidence>